<organism evidence="3 4">
    <name type="scientific">Xylaria grammica</name>
    <dbReference type="NCBI Taxonomy" id="363999"/>
    <lineage>
        <taxon>Eukaryota</taxon>
        <taxon>Fungi</taxon>
        <taxon>Dikarya</taxon>
        <taxon>Ascomycota</taxon>
        <taxon>Pezizomycotina</taxon>
        <taxon>Sordariomycetes</taxon>
        <taxon>Xylariomycetidae</taxon>
        <taxon>Xylariales</taxon>
        <taxon>Xylariaceae</taxon>
        <taxon>Xylaria</taxon>
    </lineage>
</organism>
<evidence type="ECO:0000313" key="4">
    <source>
        <dbReference type="Proteomes" id="UP000286045"/>
    </source>
</evidence>
<accession>A0A439DEM2</accession>
<dbReference type="Proteomes" id="UP000286045">
    <property type="component" value="Unassembled WGS sequence"/>
</dbReference>
<feature type="transmembrane region" description="Helical" evidence="2">
    <location>
        <begin position="42"/>
        <end position="64"/>
    </location>
</feature>
<proteinExistence type="predicted"/>
<dbReference type="AlphaFoldDB" id="A0A439DEM2"/>
<evidence type="ECO:0000313" key="3">
    <source>
        <dbReference type="EMBL" id="RWA12860.1"/>
    </source>
</evidence>
<feature type="transmembrane region" description="Helical" evidence="2">
    <location>
        <begin position="84"/>
        <end position="102"/>
    </location>
</feature>
<dbReference type="STRING" id="363999.A0A439DEM2"/>
<keyword evidence="2" id="KW-0472">Membrane</keyword>
<feature type="compositionally biased region" description="Low complexity" evidence="1">
    <location>
        <begin position="133"/>
        <end position="156"/>
    </location>
</feature>
<keyword evidence="2" id="KW-0812">Transmembrane</keyword>
<evidence type="ECO:0000256" key="1">
    <source>
        <dbReference type="SAM" id="MobiDB-lite"/>
    </source>
</evidence>
<protein>
    <submittedName>
        <fullName evidence="3">Uncharacterized protein</fullName>
    </submittedName>
</protein>
<feature type="compositionally biased region" description="Pro residues" evidence="1">
    <location>
        <begin position="213"/>
        <end position="237"/>
    </location>
</feature>
<sequence length="268" mass="29641">MSPVLGLVARIAKGEHNQFSYGDIEYRRVHHDDDDDDDRLPWWAILLIVYFSILLTVFLVSFIYYWQRQRERARDGQPFRASYVLWKAFSTATGIAVWIWLFKRLGWCGADRKNDRAAGVGPYEKIRSRQLHSAAGAPASTAGSSSAPSTNPNASAWYGAPASPSTTYTSHDHPYGASKSPRFNPAHQNFAQHDSIPMITLSPSPNPSSGSPSPSPSPKPSQKHTPPPPYISSPPPAALYGQNFQAQYTGPAYQHLNDDTMKEAVRIG</sequence>
<evidence type="ECO:0000256" key="2">
    <source>
        <dbReference type="SAM" id="Phobius"/>
    </source>
</evidence>
<feature type="region of interest" description="Disordered" evidence="1">
    <location>
        <begin position="131"/>
        <end position="245"/>
    </location>
</feature>
<reference evidence="3 4" key="1">
    <citation type="submission" date="2018-12" db="EMBL/GenBank/DDBJ databases">
        <title>Draft genome sequence of Xylaria grammica IHI A82.</title>
        <authorList>
            <person name="Buettner E."/>
            <person name="Kellner H."/>
        </authorList>
    </citation>
    <scope>NUCLEOTIDE SEQUENCE [LARGE SCALE GENOMIC DNA]</scope>
    <source>
        <strain evidence="3 4">IHI A82</strain>
    </source>
</reference>
<keyword evidence="4" id="KW-1185">Reference proteome</keyword>
<gene>
    <name evidence="3" type="ORF">EKO27_g2258</name>
</gene>
<dbReference type="EMBL" id="RYZI01000040">
    <property type="protein sequence ID" value="RWA12860.1"/>
    <property type="molecule type" value="Genomic_DNA"/>
</dbReference>
<comment type="caution">
    <text evidence="3">The sequence shown here is derived from an EMBL/GenBank/DDBJ whole genome shotgun (WGS) entry which is preliminary data.</text>
</comment>
<keyword evidence="2" id="KW-1133">Transmembrane helix</keyword>
<name>A0A439DEM2_9PEZI</name>